<evidence type="ECO:0000313" key="2">
    <source>
        <dbReference type="Proteomes" id="UP000186132"/>
    </source>
</evidence>
<name>A0A1M5RYT6_9ACTN</name>
<organism evidence="1 2">
    <name type="scientific">Jatrophihabitans endophyticus</name>
    <dbReference type="NCBI Taxonomy" id="1206085"/>
    <lineage>
        <taxon>Bacteria</taxon>
        <taxon>Bacillati</taxon>
        <taxon>Actinomycetota</taxon>
        <taxon>Actinomycetes</taxon>
        <taxon>Jatrophihabitantales</taxon>
        <taxon>Jatrophihabitantaceae</taxon>
        <taxon>Jatrophihabitans</taxon>
    </lineage>
</organism>
<accession>A0A1M5RYT6</accession>
<dbReference type="AlphaFoldDB" id="A0A1M5RYT6"/>
<gene>
    <name evidence="1" type="ORF">SAMN05443575_3690</name>
</gene>
<keyword evidence="2" id="KW-1185">Reference proteome</keyword>
<proteinExistence type="predicted"/>
<protein>
    <submittedName>
        <fullName evidence="1">Uncharacterized protein</fullName>
    </submittedName>
</protein>
<dbReference type="Proteomes" id="UP000186132">
    <property type="component" value="Unassembled WGS sequence"/>
</dbReference>
<evidence type="ECO:0000313" key="1">
    <source>
        <dbReference type="EMBL" id="SHH31370.1"/>
    </source>
</evidence>
<dbReference type="EMBL" id="FQVU01000005">
    <property type="protein sequence ID" value="SHH31370.1"/>
    <property type="molecule type" value="Genomic_DNA"/>
</dbReference>
<reference evidence="1 2" key="1">
    <citation type="submission" date="2016-11" db="EMBL/GenBank/DDBJ databases">
        <authorList>
            <person name="Jaros S."/>
            <person name="Januszkiewicz K."/>
            <person name="Wedrychowicz H."/>
        </authorList>
    </citation>
    <scope>NUCLEOTIDE SEQUENCE [LARGE SCALE GENOMIC DNA]</scope>
    <source>
        <strain evidence="1 2">DSM 45627</strain>
    </source>
</reference>
<sequence>MNPEAFDGSDGPELQRYLTAEADSIEQLLRLADAVEATNPARSMYLRINARKRALQLLAIREWLDLR</sequence>